<dbReference type="InterPro" id="IPR011990">
    <property type="entry name" value="TPR-like_helical_dom_sf"/>
</dbReference>
<sequence length="311" mass="35456">MFRLFRRHATITDPETLRDALFSAMERDDEKEFMRLCSDNRRLVVDSFELWQKVPAAILDRPQEVTVYVTRLLKIAQYFMSIGEPALLAHLIGNRDDTPADRWRETMSEAHARAVAGDYSQSKDLLLGVLSEMESHEGNAIDQYRSRVYGLLGTNYFSLRDLPNARKYTALALEECRRTADDEGSRTYTENMFLFNSGTEDGDREVATPPVFRFRKEIALAQDLSDEARYDESNDVLEAVLREMEALPAGSQASFRGKLYGLLGLNSFRLRRMADAARYTELALKHCTDDGDQAGVRIYRANIAVIARAQE</sequence>
<dbReference type="OrthoDB" id="5483121at2"/>
<dbReference type="AlphaFoldDB" id="A0A143PRR3"/>
<dbReference type="STRING" id="1855912.LuPra_04071"/>
<evidence type="ECO:0000313" key="2">
    <source>
        <dbReference type="Proteomes" id="UP000076079"/>
    </source>
</evidence>
<accession>A0A143PRR3</accession>
<dbReference type="Gene3D" id="1.25.40.10">
    <property type="entry name" value="Tetratricopeptide repeat domain"/>
    <property type="match status" value="1"/>
</dbReference>
<keyword evidence="2" id="KW-1185">Reference proteome</keyword>
<gene>
    <name evidence="1" type="ORF">LuPra_04071</name>
</gene>
<dbReference type="Proteomes" id="UP000076079">
    <property type="component" value="Chromosome"/>
</dbReference>
<name>A0A143PRR3_LUTPR</name>
<reference evidence="2" key="2">
    <citation type="submission" date="2016-04" db="EMBL/GenBank/DDBJ databases">
        <title>First Complete Genome Sequence of a Subdivision 6 Acidobacterium.</title>
        <authorList>
            <person name="Huang S."/>
            <person name="Vieira S."/>
            <person name="Bunk B."/>
            <person name="Riedel T."/>
            <person name="Sproeer C."/>
            <person name="Overmann J."/>
        </authorList>
    </citation>
    <scope>NUCLEOTIDE SEQUENCE [LARGE SCALE GENOMIC DNA]</scope>
    <source>
        <strain evidence="2">DSM 100886 HEG_-6_39</strain>
    </source>
</reference>
<evidence type="ECO:0000313" key="1">
    <source>
        <dbReference type="EMBL" id="AMY10828.1"/>
    </source>
</evidence>
<dbReference type="RefSeq" id="WP_110172427.1">
    <property type="nucleotide sequence ID" value="NZ_CP015136.1"/>
</dbReference>
<dbReference type="KEGG" id="abac:LuPra_04071"/>
<dbReference type="EMBL" id="CP015136">
    <property type="protein sequence ID" value="AMY10828.1"/>
    <property type="molecule type" value="Genomic_DNA"/>
</dbReference>
<proteinExistence type="predicted"/>
<reference evidence="1 2" key="1">
    <citation type="journal article" date="2016" name="Genome Announc.">
        <title>First Complete Genome Sequence of a Subdivision 6 Acidobacterium Strain.</title>
        <authorList>
            <person name="Huang S."/>
            <person name="Vieira S."/>
            <person name="Bunk B."/>
            <person name="Riedel T."/>
            <person name="Sproer C."/>
            <person name="Overmann J."/>
        </authorList>
    </citation>
    <scope>NUCLEOTIDE SEQUENCE [LARGE SCALE GENOMIC DNA]</scope>
    <source>
        <strain evidence="2">DSM 100886 HEG_-6_39</strain>
    </source>
</reference>
<organism evidence="1 2">
    <name type="scientific">Luteitalea pratensis</name>
    <dbReference type="NCBI Taxonomy" id="1855912"/>
    <lineage>
        <taxon>Bacteria</taxon>
        <taxon>Pseudomonadati</taxon>
        <taxon>Acidobacteriota</taxon>
        <taxon>Vicinamibacteria</taxon>
        <taxon>Vicinamibacterales</taxon>
        <taxon>Vicinamibacteraceae</taxon>
        <taxon>Luteitalea</taxon>
    </lineage>
</organism>
<protein>
    <submittedName>
        <fullName evidence="1">Uncharacterized protein</fullName>
    </submittedName>
</protein>